<feature type="compositionally biased region" description="Basic residues" evidence="6">
    <location>
        <begin position="11"/>
        <end position="21"/>
    </location>
</feature>
<keyword evidence="1" id="KW-0134">Cell wall</keyword>
<feature type="region of interest" description="Disordered" evidence="6">
    <location>
        <begin position="1"/>
        <end position="22"/>
    </location>
</feature>
<feature type="compositionally biased region" description="Low complexity" evidence="6">
    <location>
        <begin position="635"/>
        <end position="655"/>
    </location>
</feature>
<evidence type="ECO:0000256" key="6">
    <source>
        <dbReference type="SAM" id="MobiDB-lite"/>
    </source>
</evidence>
<reference evidence="10" key="1">
    <citation type="submission" date="2023-03" db="EMBL/GenBank/DDBJ databases">
        <authorList>
            <person name="Shen W."/>
            <person name="Cai J."/>
        </authorList>
    </citation>
    <scope>NUCLEOTIDE SEQUENCE</scope>
    <source>
        <strain evidence="10">Y37</strain>
    </source>
</reference>
<keyword evidence="7" id="KW-0472">Membrane</keyword>
<organism evidence="10 11">
    <name type="scientific">Lactococcus lactis</name>
    <dbReference type="NCBI Taxonomy" id="1358"/>
    <lineage>
        <taxon>Bacteria</taxon>
        <taxon>Bacillati</taxon>
        <taxon>Bacillota</taxon>
        <taxon>Bacilli</taxon>
        <taxon>Lactobacillales</taxon>
        <taxon>Streptococcaceae</taxon>
        <taxon>Lactococcus</taxon>
    </lineage>
</organism>
<dbReference type="NCBIfam" id="TIGR01167">
    <property type="entry name" value="LPXTG_anchor"/>
    <property type="match status" value="1"/>
</dbReference>
<keyword evidence="2" id="KW-0964">Secreted</keyword>
<keyword evidence="7" id="KW-1133">Transmembrane helix</keyword>
<evidence type="ECO:0000256" key="8">
    <source>
        <dbReference type="SAM" id="SignalP"/>
    </source>
</evidence>
<feature type="compositionally biased region" description="Low complexity" evidence="6">
    <location>
        <begin position="102"/>
        <end position="120"/>
    </location>
</feature>
<evidence type="ECO:0000256" key="5">
    <source>
        <dbReference type="ARBA" id="ARBA00023088"/>
    </source>
</evidence>
<evidence type="ECO:0000256" key="4">
    <source>
        <dbReference type="ARBA" id="ARBA00022737"/>
    </source>
</evidence>
<evidence type="ECO:0000256" key="3">
    <source>
        <dbReference type="ARBA" id="ARBA00022729"/>
    </source>
</evidence>
<dbReference type="AlphaFoldDB" id="A0AAW8UBD1"/>
<evidence type="ECO:0000259" key="9">
    <source>
        <dbReference type="PROSITE" id="PS50847"/>
    </source>
</evidence>
<evidence type="ECO:0000256" key="2">
    <source>
        <dbReference type="ARBA" id="ARBA00022525"/>
    </source>
</evidence>
<dbReference type="Gene3D" id="3.10.20.320">
    <property type="entry name" value="Putative peptidoglycan bound protein (lpxtg motif)"/>
    <property type="match status" value="3"/>
</dbReference>
<evidence type="ECO:0000313" key="10">
    <source>
        <dbReference type="EMBL" id="MDT2944604.1"/>
    </source>
</evidence>
<keyword evidence="7" id="KW-0812">Transmembrane</keyword>
<proteinExistence type="predicted"/>
<dbReference type="RefSeq" id="WP_311803948.1">
    <property type="nucleotide sequence ID" value="NZ_JARQCL010000003.1"/>
</dbReference>
<evidence type="ECO:0000256" key="7">
    <source>
        <dbReference type="SAM" id="Phobius"/>
    </source>
</evidence>
<keyword evidence="3 8" id="KW-0732">Signal</keyword>
<feature type="signal peptide" evidence="8">
    <location>
        <begin position="1"/>
        <end position="38"/>
    </location>
</feature>
<dbReference type="PROSITE" id="PS50847">
    <property type="entry name" value="GRAM_POS_ANCHORING"/>
    <property type="match status" value="1"/>
</dbReference>
<keyword evidence="5" id="KW-0572">Peptidoglycan-anchor</keyword>
<keyword evidence="4" id="KW-0677">Repeat</keyword>
<accession>A0AAW8UBD1</accession>
<feature type="domain" description="Gram-positive cocci surface proteins LPxTG" evidence="9">
    <location>
        <begin position="694"/>
        <end position="727"/>
    </location>
</feature>
<name>A0AAW8UBD1_9LACT</name>
<dbReference type="InterPro" id="IPR009459">
    <property type="entry name" value="MucBP_dom"/>
</dbReference>
<feature type="transmembrane region" description="Helical" evidence="7">
    <location>
        <begin position="703"/>
        <end position="722"/>
    </location>
</feature>
<protein>
    <submittedName>
        <fullName evidence="10">LPXTG cell wall anchor domain-containing protein</fullName>
    </submittedName>
</protein>
<dbReference type="Pfam" id="PF00746">
    <property type="entry name" value="Gram_pos_anchor"/>
    <property type="match status" value="1"/>
</dbReference>
<feature type="region of interest" description="Disordered" evidence="6">
    <location>
        <begin position="50"/>
        <end position="122"/>
    </location>
</feature>
<dbReference type="Pfam" id="PF06458">
    <property type="entry name" value="MucBP"/>
    <property type="match status" value="4"/>
</dbReference>
<feature type="compositionally biased region" description="Basic and acidic residues" evidence="6">
    <location>
        <begin position="656"/>
        <end position="665"/>
    </location>
</feature>
<gene>
    <name evidence="10" type="ORF">P7I04_00955</name>
</gene>
<dbReference type="InterPro" id="IPR019931">
    <property type="entry name" value="LPXTG_anchor"/>
</dbReference>
<sequence>MKNTKNTRVQKQQKKAKKQRRISSTLMCGLVLSSVALPAVAVLADNAVQNQAPQTTQSSTQTGETLKVETPTQDSDTVNSGTEQTPATDETTVQTSDSSTNTSTEATPTAEQTTTANTPSLKKATGTATLKFVDAKDGHELGSVEVNGEIGSQVDIHPYMSQFADQGYSYVEANPEAGTYRPFMAEHATYTLTYIKEGQDVSTWEVGQDGFFYGSWGNGVQSNPYVDFNVTYTNAKTGEVLGTSNQDKAHADSTLQDSLYSAGLDTNTWGIAEGTSPYIDSSSSFDYNGKSYYSGISLGKENMHPVNGVINLTIPLTNLEEDASDTTRTVQYQVQYVDDSGKDILTPQSHTVKEGTQTTEYAPALSGYKLAKGQADKADVKAEQGMTNVVFHYVKADLPPTQQGSITFESREIGTNKLIGTKIVTGESGSTYNMEDPTSFAPEGYTFMGSAFSAYRFTDKPYTVTLYYFEFPSDSTDSLEKKLEALVSSVSPLIDKSKYEAKYVDKLKEAIDSANEDMNTNKNSAQLRSANLDPDAQVYQYHIDNITKLSEEVKAHPLSPTPSTTGTINFKLVDESGKTLKAQYVTQDTVGNTIKVSDSDYFHIDGYKIKSGAKEYTYTDNTQTVTITYSKVEDNNGGNTDNNGGSTNNNSGNSDNDNKTSDSRDSTSANKNSSSKSEVTSLATDTVKESKATLPTTGEANNLWLFLSGLGVLLATGFALIFKRKRN</sequence>
<dbReference type="Proteomes" id="UP001250218">
    <property type="component" value="Unassembled WGS sequence"/>
</dbReference>
<dbReference type="EMBL" id="JARQDL010000001">
    <property type="protein sequence ID" value="MDT2944604.1"/>
    <property type="molecule type" value="Genomic_DNA"/>
</dbReference>
<feature type="compositionally biased region" description="Polar residues" evidence="6">
    <location>
        <begin position="70"/>
        <end position="101"/>
    </location>
</feature>
<feature type="region of interest" description="Disordered" evidence="6">
    <location>
        <begin position="631"/>
        <end position="686"/>
    </location>
</feature>
<evidence type="ECO:0000256" key="1">
    <source>
        <dbReference type="ARBA" id="ARBA00022512"/>
    </source>
</evidence>
<comment type="caution">
    <text evidence="10">The sequence shown here is derived from an EMBL/GenBank/DDBJ whole genome shotgun (WGS) entry which is preliminary data.</text>
</comment>
<feature type="chain" id="PRO_5043824339" evidence="8">
    <location>
        <begin position="39"/>
        <end position="727"/>
    </location>
</feature>
<evidence type="ECO:0000313" key="11">
    <source>
        <dbReference type="Proteomes" id="UP001250218"/>
    </source>
</evidence>
<feature type="compositionally biased region" description="Low complexity" evidence="6">
    <location>
        <begin position="666"/>
        <end position="677"/>
    </location>
</feature>